<name>A0A448X5N9_9PLAT</name>
<gene>
    <name evidence="1" type="ORF">PXEA_LOCUS22112</name>
</gene>
<dbReference type="AlphaFoldDB" id="A0A448X5N9"/>
<dbReference type="Gene3D" id="3.80.10.10">
    <property type="entry name" value="Ribonuclease Inhibitor"/>
    <property type="match status" value="1"/>
</dbReference>
<organism evidence="1 2">
    <name type="scientific">Protopolystoma xenopodis</name>
    <dbReference type="NCBI Taxonomy" id="117903"/>
    <lineage>
        <taxon>Eukaryota</taxon>
        <taxon>Metazoa</taxon>
        <taxon>Spiralia</taxon>
        <taxon>Lophotrochozoa</taxon>
        <taxon>Platyhelminthes</taxon>
        <taxon>Monogenea</taxon>
        <taxon>Polyopisthocotylea</taxon>
        <taxon>Polystomatidea</taxon>
        <taxon>Polystomatidae</taxon>
        <taxon>Protopolystoma</taxon>
    </lineage>
</organism>
<sequence length="204" mass="23762">MSSIRLSLVIPRRFFRLTFAYSKQEDYGLGFTRSIYCKPKIIDYVSEDGSKVKLYSGLVDNSVQPLTVYMREIYLNITYKADFSLPAIEKRILKRIKEKNRQRQKISDDDFKKYGLDLAVAHMICRIGGRVQFAGSDYWYQAIKDVPADLPISTGQIKLETIDASCTSISYEGFDHLCNYKLNSLMYCFVIHARHLQLVWFIDY</sequence>
<protein>
    <submittedName>
        <fullName evidence="1">Uncharacterized protein</fullName>
    </submittedName>
</protein>
<reference evidence="1" key="1">
    <citation type="submission" date="2018-11" db="EMBL/GenBank/DDBJ databases">
        <authorList>
            <consortium name="Pathogen Informatics"/>
        </authorList>
    </citation>
    <scope>NUCLEOTIDE SEQUENCE</scope>
</reference>
<accession>A0A448X5N9</accession>
<keyword evidence="2" id="KW-1185">Reference proteome</keyword>
<proteinExistence type="predicted"/>
<dbReference type="InterPro" id="IPR032675">
    <property type="entry name" value="LRR_dom_sf"/>
</dbReference>
<evidence type="ECO:0000313" key="2">
    <source>
        <dbReference type="Proteomes" id="UP000784294"/>
    </source>
</evidence>
<comment type="caution">
    <text evidence="1">The sequence shown here is derived from an EMBL/GenBank/DDBJ whole genome shotgun (WGS) entry which is preliminary data.</text>
</comment>
<dbReference type="OrthoDB" id="1708588at2759"/>
<dbReference type="EMBL" id="CAAALY010096746">
    <property type="protein sequence ID" value="VEL28672.1"/>
    <property type="molecule type" value="Genomic_DNA"/>
</dbReference>
<dbReference type="Proteomes" id="UP000784294">
    <property type="component" value="Unassembled WGS sequence"/>
</dbReference>
<evidence type="ECO:0000313" key="1">
    <source>
        <dbReference type="EMBL" id="VEL28672.1"/>
    </source>
</evidence>